<dbReference type="RefSeq" id="WP_070615298.1">
    <property type="nucleotide sequence ID" value="NZ_CP047198.1"/>
</dbReference>
<reference evidence="2 4" key="2">
    <citation type="submission" date="2021-06" db="EMBL/GenBank/DDBJ databases">
        <title>FDA dAtabase for Regulatory Grade micrObial Sequences (FDA-ARGOS): Supporting development and validation of Infectious Disease Dx tests.</title>
        <authorList>
            <person name="Sproer C."/>
            <person name="Gronow S."/>
            <person name="Severitt S."/>
            <person name="Schroder I."/>
            <person name="Tallon L."/>
            <person name="Sadzewicz L."/>
            <person name="Zhao X."/>
            <person name="Boylan J."/>
            <person name="Ott S."/>
            <person name="Bowen H."/>
            <person name="Vavikolanu K."/>
            <person name="Mehta A."/>
            <person name="Aluvathingal J."/>
            <person name="Nadendla S."/>
            <person name="Lowell S."/>
            <person name="Myers T."/>
            <person name="Yan Y."/>
        </authorList>
    </citation>
    <scope>NUCLEOTIDE SEQUENCE [LARGE SCALE GENOMIC DNA]</scope>
    <source>
        <strain evidence="2 4">FDAARGOS 1425</strain>
    </source>
</reference>
<evidence type="ECO:0000313" key="3">
    <source>
        <dbReference type="Proteomes" id="UP000591626"/>
    </source>
</evidence>
<gene>
    <name evidence="1" type="ORF">HC138_07460</name>
    <name evidence="2" type="ORF">I6L55_10135</name>
</gene>
<organism evidence="1 3">
    <name type="scientific">Corynebacterium coyleae</name>
    <dbReference type="NCBI Taxonomy" id="53374"/>
    <lineage>
        <taxon>Bacteria</taxon>
        <taxon>Bacillati</taxon>
        <taxon>Actinomycetota</taxon>
        <taxon>Actinomycetes</taxon>
        <taxon>Mycobacteriales</taxon>
        <taxon>Corynebacteriaceae</taxon>
        <taxon>Corynebacterium</taxon>
    </lineage>
</organism>
<dbReference type="Pfam" id="PF10739">
    <property type="entry name" value="DUF2550"/>
    <property type="match status" value="1"/>
</dbReference>
<name>A0AAP6XNP4_9CORY</name>
<dbReference type="AlphaFoldDB" id="A0AAP6XNP4"/>
<dbReference type="Proteomes" id="UP000683520">
    <property type="component" value="Chromosome"/>
</dbReference>
<evidence type="ECO:0000313" key="1">
    <source>
        <dbReference type="EMBL" id="NJJ04182.1"/>
    </source>
</evidence>
<dbReference type="EMBL" id="JAAUVV010000013">
    <property type="protein sequence ID" value="NJJ04182.1"/>
    <property type="molecule type" value="Genomic_DNA"/>
</dbReference>
<protein>
    <submittedName>
        <fullName evidence="2">DUF2550 domain-containing protein</fullName>
    </submittedName>
    <submittedName>
        <fullName evidence="1">DUF2550 family protein</fullName>
    </submittedName>
</protein>
<evidence type="ECO:0000313" key="4">
    <source>
        <dbReference type="Proteomes" id="UP000683520"/>
    </source>
</evidence>
<keyword evidence="4" id="KW-1185">Reference proteome</keyword>
<accession>A0AAP6XNP4</accession>
<dbReference type="EMBL" id="CP077302">
    <property type="protein sequence ID" value="QXB18221.1"/>
    <property type="molecule type" value="Genomic_DNA"/>
</dbReference>
<evidence type="ECO:0000313" key="2">
    <source>
        <dbReference type="EMBL" id="QXB18221.1"/>
    </source>
</evidence>
<dbReference type="Proteomes" id="UP000591626">
    <property type="component" value="Unassembled WGS sequence"/>
</dbReference>
<sequence length="153" mass="17554">MVFVVVVAVLVVATFAASAIWRFSMVRGSGSRAMIRQMPAEGIHGWRHGVLRYDGERMLFYKLRSLSFTHDMVADRRLLQFTGLRDVTADERQFMPDIAKILQVDSPDGGIEFAADRRTQMGFISWIESAPDVRAERTDMRSLEERAQRETER</sequence>
<dbReference type="InterPro" id="IPR019675">
    <property type="entry name" value="DUF2550"/>
</dbReference>
<reference evidence="1 3" key="1">
    <citation type="submission" date="2020-03" db="EMBL/GenBank/DDBJ databases">
        <title>Draft genome sequences of bacterial isolates from the female urobiome.</title>
        <authorList>
            <person name="Miller-Ensminger T."/>
            <person name="Wolfe A.J."/>
            <person name="Putonti C."/>
        </authorList>
    </citation>
    <scope>NUCLEOTIDE SEQUENCE [LARGE SCALE GENOMIC DNA]</scope>
    <source>
        <strain evidence="1 3">UMB8490</strain>
    </source>
</reference>
<proteinExistence type="predicted"/>
<dbReference type="GeneID" id="92750542"/>